<accession>A0A8H3U0B1</accession>
<dbReference type="InterPro" id="IPR013665">
    <property type="entry name" value="Sfi1_dom"/>
</dbReference>
<gene>
    <name evidence="3" type="ORF">NliqN6_6775</name>
</gene>
<dbReference type="EMBL" id="BLZA01000058">
    <property type="protein sequence ID" value="GHJ90373.1"/>
    <property type="molecule type" value="Genomic_DNA"/>
</dbReference>
<reference evidence="3" key="1">
    <citation type="submission" date="2020-07" db="EMBL/GenBank/DDBJ databases">
        <title>Draft Genome Sequence of a Deep-Sea Yeast, Naganishia (Cryptococcus) liquefaciens strain N6.</title>
        <authorList>
            <person name="Han Y.W."/>
            <person name="Kajitani R."/>
            <person name="Morimoto H."/>
            <person name="Parhat M."/>
            <person name="Tsubouchi H."/>
            <person name="Bakenova O."/>
            <person name="Ogata M."/>
            <person name="Argunhan B."/>
            <person name="Aoki R."/>
            <person name="Kajiwara S."/>
            <person name="Itoh T."/>
            <person name="Iwasaki H."/>
        </authorList>
    </citation>
    <scope>NUCLEOTIDE SEQUENCE</scope>
    <source>
        <strain evidence="3">N6</strain>
    </source>
</reference>
<evidence type="ECO:0000313" key="3">
    <source>
        <dbReference type="EMBL" id="GHJ90373.1"/>
    </source>
</evidence>
<organism evidence="3 4">
    <name type="scientific">Naganishia liquefaciens</name>
    <dbReference type="NCBI Taxonomy" id="104408"/>
    <lineage>
        <taxon>Eukaryota</taxon>
        <taxon>Fungi</taxon>
        <taxon>Dikarya</taxon>
        <taxon>Basidiomycota</taxon>
        <taxon>Agaricomycotina</taxon>
        <taxon>Tremellomycetes</taxon>
        <taxon>Filobasidiales</taxon>
        <taxon>Filobasidiaceae</taxon>
        <taxon>Naganishia</taxon>
    </lineage>
</organism>
<feature type="region of interest" description="Disordered" evidence="1">
    <location>
        <begin position="173"/>
        <end position="209"/>
    </location>
</feature>
<protein>
    <recommendedName>
        <fullName evidence="2">Sfi1 spindle body domain-containing protein</fullName>
    </recommendedName>
</protein>
<evidence type="ECO:0000259" key="2">
    <source>
        <dbReference type="Pfam" id="PF08457"/>
    </source>
</evidence>
<comment type="caution">
    <text evidence="3">The sequence shown here is derived from an EMBL/GenBank/DDBJ whole genome shotgun (WGS) entry which is preliminary data.</text>
</comment>
<feature type="region of interest" description="Disordered" evidence="1">
    <location>
        <begin position="1087"/>
        <end position="1111"/>
    </location>
</feature>
<feature type="compositionally biased region" description="Polar residues" evidence="1">
    <location>
        <begin position="1094"/>
        <end position="1106"/>
    </location>
</feature>
<dbReference type="AlphaFoldDB" id="A0A8H3U0B1"/>
<feature type="compositionally biased region" description="Basic and acidic residues" evidence="1">
    <location>
        <begin position="181"/>
        <end position="198"/>
    </location>
</feature>
<evidence type="ECO:0000313" key="4">
    <source>
        <dbReference type="Proteomes" id="UP000620104"/>
    </source>
</evidence>
<name>A0A8H3U0B1_9TREE</name>
<feature type="domain" description="Sfi1 spindle body" evidence="2">
    <location>
        <begin position="602"/>
        <end position="948"/>
    </location>
</feature>
<dbReference type="Proteomes" id="UP000620104">
    <property type="component" value="Unassembled WGS sequence"/>
</dbReference>
<evidence type="ECO:0000256" key="1">
    <source>
        <dbReference type="SAM" id="MobiDB-lite"/>
    </source>
</evidence>
<proteinExistence type="predicted"/>
<sequence>MAGYRAFSNAPNTAEDITPVTHSASVRSELDQDDWRIIQKIIDAVPAGETGIDSLDDAYVQVMDETGVQDRHDVASIYHALLKIHEIRAPTLQARLERYRAGLEFDHSRSNGQSQRDIDRFAGLVNFTNTVGEIENLLTADEGDMSEEGHTVRGSGSRENAYHDIKSRVPFLADADSDLGQEPRDHEERAALRREEHPSILPRYSTHDRDIRLEAGDPVEDLNLTFRDQKYQASRARTYSTIPAHNDSALFDPPSFATGLDMSTPVRPASRLRATQKIQDPAVPATYGGVVYASTVDSGSEARKACDDTALLELQDESFNNTISSVPSPPPRVLALPSEPIKPQSGYHSLLDSAANDMELLSLRTAQPMTSGLLEMHQLEQEAEAMEKAFLHAAGGRGKQELRIMRKKAESFWEFGLTLRTFRHWLRSYEHERVDQIQLIREIDHLKMARTFSRWRDLKTRRERTARHAAAISVESAQRSFLAQWQDASRRRRQEHQAQAMADHREKEVMRMAWKNWKTKRLGRRTDRWKEMMRETEVIVIEARQKRTIAEAFKSWRIATAQHRAVSFNAAFLVATSFHHWANAADKAARLRRMEELRQAVSDRNRLRKAIMTWKRTVRLRLATEELHDIIADHLEVGAWQIWRARLAERQQTTAFDDERVVRGAFVRWKARVAQLKSLAKRAHGISVDRDANIQRLAFNAWLASHNSKVVVEVRQERQLRSTLDIWKNRMDSIVEQHRKALAFDDRHIVNAARVALSKWRNRNTQRLILHQQTTLFSERVLQERMLRKWQSRASERKTALIQAAGTRKYFLMKRGWDKWRMRHQHRQQELFLEVRKKEEIRSVFKSWYVKTKTTKDLRLRGEGYAKTHDQKYEKVAFNHWMDRLIQLKSRALDVAGKADKALLSDAFQIWTRATMKQGEALRLMQSFRFVRQQERLHKIFHHWHFAFKEHKARRQLLENKLEGNRLATLSGAFEQWRYRIRDLELAPLAEDLRQKFDDGLAYAALSTWKRTSKRLPAIEFFGRSLKRQAWRKWREALPEARKLRRAARAGDERMMSDMLFKWKLAYRARVARRVAARSRGGAGLLRMRPSGDILQTPSRTPSPVQSARASRRRALFRLEGNDGNA</sequence>
<dbReference type="Pfam" id="PF08457">
    <property type="entry name" value="Sfi1"/>
    <property type="match status" value="1"/>
</dbReference>
<keyword evidence="4" id="KW-1185">Reference proteome</keyword>
<dbReference type="OrthoDB" id="1933281at2759"/>